<dbReference type="GO" id="GO:0005634">
    <property type="term" value="C:nucleus"/>
    <property type="evidence" value="ECO:0007669"/>
    <property type="project" value="UniProtKB-SubCell"/>
</dbReference>
<sequence length="1439" mass="158181">MEAVKSFNNELYSLNEYKPPISKAKMTQITKSGIKAIKFYKHVVQSVEKFIQKCKPEYKVPGLYVVDSIVRQSRHQFGMEKDVFAPRFSKNIIATFQHLYRCPSDDKSKIVRVLNLWQKNAVFKSDIIQPLLDMAAGIAPPIVTPIMPSSASQVNNTTPGSPATPATPANIVQGLPDWASQINNTDTVAAVAQILQSPQGQQLQQLVQSLQMQQQKPQPSLLQALDAGLVVQLQALTAQLTAAATANSMNPLEQRVSSFNKKLMGPFDFGNDSDRGDDSKKESSSSQMPMVSEPSSLFHQLAEQLQQQNLEQFQKQLLEHHQQKAMSMEGQDSIFGHENSNAQSGSQQQLSEQDNKLDDTIDNQQQDMDLDEGPDGMEEDMFEAEEKKIVSTRSRTRSRSRSRSPKRRRSRSRSGSRKRKHRKRSRSRSRDRKRKSSRSYSSERHAREREKERQKKGLPPIRSKTLSVCSTTLWVGQVDKKATQQDLTNLFEEFGQIESINMIPPRGCAYICMVHRQDAYRARQKLSTGSFKIGSKIIKIAWALNKGVKQEYKQFWDVDLGVTYIPWEKVKLDDLDGFAEGGIIDQETVNDEWEAAKNAEPVKEVIIQPTSVETPVVSNTHTESYSQQVTMMPVQLPVAQPVPSAVGLVPPNFPVSMGIPPPGYGPPPPFIRAGFNASQPPPGFMQAAQTAAMNAAANALVQPSVLNSQDAVKDSPFSAMIPPAGFMASMFNQVQQATNEKPLQSADGMDAAAELTLQGMQNAVRSGMGLLGMHPTASLGHQLHQSALTGQRMPGLLPLDVRPNILQPGAAARFPLLMQQGPIQQVAGLLESSLQAQARARVPFSQLDPFNRVPNLANESVSKPEDESSSGADEGKDQDYRFPPMEKPSTGLLRTPPPDHREALGGGRPPLLQTPGAQPGRSSLVGRLQALAGFTPDNRWNQTRGDFDERDSMRAGLQAPSPAKGFQEERPPSGQNFPNRFESRPGTAVGAAGGAAGVSGNAVAVGGPQAWNRSSSSSNSSSGAAAVATAPFDSEQHQDLDERRRPWDRQRDRDERERERDFDFRREMNGNRHSRERERDRDRDRDRERGRDRDRNREPERDRERDKERERERDRDRGGWTPLLPLPTPLLPTPTLNPNLTLNQGKLLAPLKLNPQIQSRFQSPLLPQAHAKPSLLGLPPSEVQIKSPPPSESQAAVPESESPALSETPKAHSPPPAQSPDCSPDNKDHSPLAECHSQAKSSPQHETPPQTESPSLSPAQSPEKTPAQSPAQAASLSPAQSPALSPDQSPFKTTASPDTETPSQASPLIEASSQDSPVAFTQAVSPPEETPSLEEQESPQKDEEEEEEEEEEESQERASSPQPQWVNGAGMDNSTGAESTPEASPEPTEEPSPDSALPESDPEPERLASPEDVDNEQSEPMEEAASQPVVDTVTDTEGT</sequence>
<name>A0ABD2G4J9_PAGBO</name>
<keyword evidence="4" id="KW-0805">Transcription regulation</keyword>
<feature type="compositionally biased region" description="Low complexity" evidence="8">
    <location>
        <begin position="1377"/>
        <end position="1386"/>
    </location>
</feature>
<feature type="compositionally biased region" description="Low complexity" evidence="8">
    <location>
        <begin position="998"/>
        <end position="1007"/>
    </location>
</feature>
<feature type="region of interest" description="Disordered" evidence="8">
    <location>
        <begin position="936"/>
        <end position="1141"/>
    </location>
</feature>
<dbReference type="SUPFAM" id="SSF54928">
    <property type="entry name" value="RNA-binding domain, RBD"/>
    <property type="match status" value="1"/>
</dbReference>
<feature type="region of interest" description="Disordered" evidence="8">
    <location>
        <begin position="848"/>
        <end position="922"/>
    </location>
</feature>
<feature type="region of interest" description="Disordered" evidence="8">
    <location>
        <begin position="386"/>
        <end position="462"/>
    </location>
</feature>
<feature type="compositionally biased region" description="Low complexity" evidence="8">
    <location>
        <begin position="1266"/>
        <end position="1290"/>
    </location>
</feature>
<feature type="compositionally biased region" description="Basic residues" evidence="8">
    <location>
        <begin position="394"/>
        <end position="437"/>
    </location>
</feature>
<comment type="subcellular location">
    <subcellularLocation>
        <location evidence="1">Nucleus</location>
    </subcellularLocation>
</comment>
<feature type="compositionally biased region" description="Basic and acidic residues" evidence="8">
    <location>
        <begin position="1034"/>
        <end position="1118"/>
    </location>
</feature>
<dbReference type="Pfam" id="PF00076">
    <property type="entry name" value="RRM_1"/>
    <property type="match status" value="1"/>
</dbReference>
<dbReference type="InterPro" id="IPR035979">
    <property type="entry name" value="RBD_domain_sf"/>
</dbReference>
<dbReference type="InterPro" id="IPR006569">
    <property type="entry name" value="CID_dom"/>
</dbReference>
<reference evidence="11 12" key="2">
    <citation type="journal article" date="2024" name="G3 (Bethesda)">
        <title>The genome of the cryopelagic Antarctic bald notothen, Trematomus borchgrevinki.</title>
        <authorList>
            <person name="Rayamajhi N."/>
            <person name="Rivera-Colon A.G."/>
            <person name="Minhas B.F."/>
            <person name="Cheng C.C."/>
            <person name="Catchen J.M."/>
        </authorList>
    </citation>
    <scope>NUCLEOTIDE SEQUENCE [LARGE SCALE GENOMIC DNA]</scope>
    <source>
        <strain evidence="11">AGRC-2024</strain>
    </source>
</reference>
<feature type="compositionally biased region" description="Polar residues" evidence="8">
    <location>
        <begin position="284"/>
        <end position="293"/>
    </location>
</feature>
<feature type="compositionally biased region" description="Acidic residues" evidence="8">
    <location>
        <begin position="1411"/>
        <end position="1422"/>
    </location>
</feature>
<evidence type="ECO:0000256" key="7">
    <source>
        <dbReference type="PROSITE-ProRule" id="PRU00176"/>
    </source>
</evidence>
<feature type="region of interest" description="Disordered" evidence="8">
    <location>
        <begin position="266"/>
        <end position="293"/>
    </location>
</feature>
<keyword evidence="2" id="KW-0597">Phosphoprotein</keyword>
<evidence type="ECO:0000313" key="11">
    <source>
        <dbReference type="EMBL" id="KAL3048999.1"/>
    </source>
</evidence>
<reference evidence="11 12" key="1">
    <citation type="journal article" date="2022" name="G3 (Bethesda)">
        <title>Evaluating Illumina-, Nanopore-, and PacBio-based genome assembly strategies with the bald notothen, Trematomus borchgrevinki.</title>
        <authorList>
            <person name="Rayamajhi N."/>
            <person name="Cheng C.C."/>
            <person name="Catchen J.M."/>
        </authorList>
    </citation>
    <scope>NUCLEOTIDE SEQUENCE [LARGE SCALE GENOMIC DNA]</scope>
    <source>
        <strain evidence="11">AGRC-2024</strain>
    </source>
</reference>
<organism evidence="11 12">
    <name type="scientific">Pagothenia borchgrevinki</name>
    <name type="common">Bald rockcod</name>
    <name type="synonym">Trematomus borchgrevinki</name>
    <dbReference type="NCBI Taxonomy" id="8213"/>
    <lineage>
        <taxon>Eukaryota</taxon>
        <taxon>Metazoa</taxon>
        <taxon>Chordata</taxon>
        <taxon>Craniata</taxon>
        <taxon>Vertebrata</taxon>
        <taxon>Euteleostomi</taxon>
        <taxon>Actinopterygii</taxon>
        <taxon>Neopterygii</taxon>
        <taxon>Teleostei</taxon>
        <taxon>Neoteleostei</taxon>
        <taxon>Acanthomorphata</taxon>
        <taxon>Eupercaria</taxon>
        <taxon>Perciformes</taxon>
        <taxon>Notothenioidei</taxon>
        <taxon>Nototheniidae</taxon>
        <taxon>Pagothenia</taxon>
    </lineage>
</organism>
<evidence type="ECO:0000256" key="5">
    <source>
        <dbReference type="ARBA" id="ARBA00023163"/>
    </source>
</evidence>
<dbReference type="PANTHER" id="PTHR23140">
    <property type="entry name" value="RNA PROCESSING PROTEIN LD23810P"/>
    <property type="match status" value="1"/>
</dbReference>
<feature type="compositionally biased region" description="Acidic residues" evidence="8">
    <location>
        <begin position="1331"/>
        <end position="1354"/>
    </location>
</feature>
<dbReference type="InterPro" id="IPR012677">
    <property type="entry name" value="Nucleotide-bd_a/b_plait_sf"/>
</dbReference>
<feature type="compositionally biased region" description="Polar residues" evidence="8">
    <location>
        <begin position="338"/>
        <end position="352"/>
    </location>
</feature>
<dbReference type="Gene3D" id="3.30.70.330">
    <property type="match status" value="1"/>
</dbReference>
<keyword evidence="6" id="KW-0539">Nucleus</keyword>
<dbReference type="InterPro" id="IPR000504">
    <property type="entry name" value="RRM_dom"/>
</dbReference>
<feature type="compositionally biased region" description="Low complexity" evidence="8">
    <location>
        <begin position="1014"/>
        <end position="1030"/>
    </location>
</feature>
<dbReference type="CDD" id="cd17004">
    <property type="entry name" value="CID_SCAF8"/>
    <property type="match status" value="1"/>
</dbReference>
<evidence type="ECO:0000313" key="12">
    <source>
        <dbReference type="Proteomes" id="UP001619887"/>
    </source>
</evidence>
<dbReference type="InterPro" id="IPR034370">
    <property type="entry name" value="SCAF8_RRM"/>
</dbReference>
<feature type="region of interest" description="Disordered" evidence="8">
    <location>
        <begin position="1162"/>
        <end position="1439"/>
    </location>
</feature>
<dbReference type="InterPro" id="IPR008942">
    <property type="entry name" value="ENTH_VHS"/>
</dbReference>
<dbReference type="GO" id="GO:0003723">
    <property type="term" value="F:RNA binding"/>
    <property type="evidence" value="ECO:0007669"/>
    <property type="project" value="UniProtKB-UniRule"/>
</dbReference>
<dbReference type="Proteomes" id="UP001619887">
    <property type="component" value="Unassembled WGS sequence"/>
</dbReference>
<dbReference type="SMART" id="SM00582">
    <property type="entry name" value="RPR"/>
    <property type="match status" value="1"/>
</dbReference>
<comment type="caution">
    <text evidence="11">The sequence shown here is derived from an EMBL/GenBank/DDBJ whole genome shotgun (WGS) entry which is preliminary data.</text>
</comment>
<feature type="compositionally biased region" description="Polar residues" evidence="8">
    <location>
        <begin position="1238"/>
        <end position="1263"/>
    </location>
</feature>
<evidence type="ECO:0000256" key="2">
    <source>
        <dbReference type="ARBA" id="ARBA00022553"/>
    </source>
</evidence>
<evidence type="ECO:0000256" key="3">
    <source>
        <dbReference type="ARBA" id="ARBA00022884"/>
    </source>
</evidence>
<dbReference type="InterPro" id="IPR051485">
    <property type="entry name" value="SR-CTD_assoc_factor"/>
</dbReference>
<dbReference type="FunFam" id="3.30.70.330:FF:000094">
    <property type="entry name" value="SR-related CTD associated factor 8"/>
    <property type="match status" value="1"/>
</dbReference>
<dbReference type="EMBL" id="JBIYXZ010002082">
    <property type="protein sequence ID" value="KAL3048999.1"/>
    <property type="molecule type" value="Genomic_DNA"/>
</dbReference>
<feature type="compositionally biased region" description="Basic and acidic residues" evidence="8">
    <location>
        <begin position="441"/>
        <end position="455"/>
    </location>
</feature>
<protein>
    <submittedName>
        <fullName evidence="11">Uncharacterized protein</fullName>
    </submittedName>
</protein>
<evidence type="ECO:0000256" key="8">
    <source>
        <dbReference type="SAM" id="MobiDB-lite"/>
    </source>
</evidence>
<dbReference type="CDD" id="cd12462">
    <property type="entry name" value="RRM_SCAF8"/>
    <property type="match status" value="1"/>
</dbReference>
<evidence type="ECO:0000256" key="4">
    <source>
        <dbReference type="ARBA" id="ARBA00023015"/>
    </source>
</evidence>
<evidence type="ECO:0000259" key="10">
    <source>
        <dbReference type="PROSITE" id="PS51391"/>
    </source>
</evidence>
<dbReference type="FunFam" id="1.25.40.90:FF:000004">
    <property type="entry name" value="splicing factor, arginine/serine-rich 15"/>
    <property type="match status" value="1"/>
</dbReference>
<feature type="compositionally biased region" description="Polar residues" evidence="8">
    <location>
        <begin position="1291"/>
        <end position="1316"/>
    </location>
</feature>
<dbReference type="Pfam" id="PF04818">
    <property type="entry name" value="CID"/>
    <property type="match status" value="1"/>
</dbReference>
<gene>
    <name evidence="11" type="ORF">OYC64_008470</name>
</gene>
<dbReference type="SUPFAM" id="SSF48464">
    <property type="entry name" value="ENTH/VHS domain"/>
    <property type="match status" value="1"/>
</dbReference>
<feature type="compositionally biased region" description="Basic and acidic residues" evidence="8">
    <location>
        <begin position="272"/>
        <end position="283"/>
    </location>
</feature>
<evidence type="ECO:0000259" key="9">
    <source>
        <dbReference type="PROSITE" id="PS50102"/>
    </source>
</evidence>
<keyword evidence="5" id="KW-0804">Transcription</keyword>
<dbReference type="PROSITE" id="PS51391">
    <property type="entry name" value="CID"/>
    <property type="match status" value="1"/>
</dbReference>
<dbReference type="SMART" id="SM00360">
    <property type="entry name" value="RRM"/>
    <property type="match status" value="1"/>
</dbReference>
<dbReference type="Gene3D" id="1.25.40.90">
    <property type="match status" value="1"/>
</dbReference>
<accession>A0ABD2G4J9</accession>
<keyword evidence="3 7" id="KW-0694">RNA-binding</keyword>
<evidence type="ECO:0000256" key="6">
    <source>
        <dbReference type="ARBA" id="ARBA00023242"/>
    </source>
</evidence>
<feature type="domain" description="RRM" evidence="9">
    <location>
        <begin position="471"/>
        <end position="545"/>
    </location>
</feature>
<feature type="domain" description="CID" evidence="10">
    <location>
        <begin position="1"/>
        <end position="139"/>
    </location>
</feature>
<evidence type="ECO:0000256" key="1">
    <source>
        <dbReference type="ARBA" id="ARBA00004123"/>
    </source>
</evidence>
<dbReference type="PANTHER" id="PTHR23140:SF1">
    <property type="entry name" value="SR-RELATED CTD ASSOCIATED FACTOR 8"/>
    <property type="match status" value="1"/>
</dbReference>
<keyword evidence="12" id="KW-1185">Reference proteome</keyword>
<feature type="region of interest" description="Disordered" evidence="8">
    <location>
        <begin position="334"/>
        <end position="356"/>
    </location>
</feature>
<proteinExistence type="predicted"/>
<dbReference type="PROSITE" id="PS50102">
    <property type="entry name" value="RRM"/>
    <property type="match status" value="1"/>
</dbReference>